<dbReference type="OMA" id="PNEDACL"/>
<dbReference type="InterPro" id="IPR002172">
    <property type="entry name" value="LDrepeatLR_classA_rpt"/>
</dbReference>
<dbReference type="GO" id="GO:0005886">
    <property type="term" value="C:plasma membrane"/>
    <property type="evidence" value="ECO:0000318"/>
    <property type="project" value="GO_Central"/>
</dbReference>
<keyword evidence="5" id="KW-1133">Transmembrane helix</keyword>
<dbReference type="PRINTS" id="PR00261">
    <property type="entry name" value="LDLRECEPTOR"/>
</dbReference>
<feature type="disulfide bond" evidence="8">
    <location>
        <begin position="2560"/>
        <end position="2575"/>
    </location>
</feature>
<feature type="disulfide bond" evidence="8">
    <location>
        <begin position="285"/>
        <end position="300"/>
    </location>
</feature>
<feature type="disulfide bond" evidence="8">
    <location>
        <begin position="440"/>
        <end position="455"/>
    </location>
</feature>
<feature type="disulfide bond" evidence="8">
    <location>
        <begin position="1512"/>
        <end position="1527"/>
    </location>
</feature>
<dbReference type="GeneID" id="755356"/>
<dbReference type="InterPro" id="IPR023415">
    <property type="entry name" value="LDLR_class-A_CS"/>
</dbReference>
<feature type="disulfide bond" evidence="8">
    <location>
        <begin position="1064"/>
        <end position="1079"/>
    </location>
</feature>
<evidence type="ECO:0000256" key="2">
    <source>
        <dbReference type="ARBA" id="ARBA00004308"/>
    </source>
</evidence>
<feature type="disulfide bond" evidence="8">
    <location>
        <begin position="733"/>
        <end position="748"/>
    </location>
</feature>
<feature type="disulfide bond" evidence="8">
    <location>
        <begin position="366"/>
        <end position="381"/>
    </location>
</feature>
<feature type="disulfide bond" evidence="8">
    <location>
        <begin position="694"/>
        <end position="709"/>
    </location>
</feature>
<feature type="disulfide bond" evidence="8">
    <location>
        <begin position="1397"/>
        <end position="1412"/>
    </location>
</feature>
<evidence type="ECO:0000256" key="6">
    <source>
        <dbReference type="ARBA" id="ARBA00023136"/>
    </source>
</evidence>
<evidence type="ECO:0000256" key="1">
    <source>
        <dbReference type="ARBA" id="ARBA00004167"/>
    </source>
</evidence>
<feature type="disulfide bond" evidence="8">
    <location>
        <begin position="1770"/>
        <end position="1785"/>
    </location>
</feature>
<feature type="disulfide bond" evidence="8">
    <location>
        <begin position="265"/>
        <end position="277"/>
    </location>
</feature>
<feature type="disulfide bond" evidence="8">
    <location>
        <begin position="2407"/>
        <end position="2422"/>
    </location>
</feature>
<feature type="disulfide bond" evidence="8">
    <location>
        <begin position="1998"/>
        <end position="2013"/>
    </location>
</feature>
<organism evidence="9 10">
    <name type="scientific">Strongylocentrotus purpuratus</name>
    <name type="common">Purple sea urchin</name>
    <dbReference type="NCBI Taxonomy" id="7668"/>
    <lineage>
        <taxon>Eukaryota</taxon>
        <taxon>Metazoa</taxon>
        <taxon>Echinodermata</taxon>
        <taxon>Eleutherozoa</taxon>
        <taxon>Echinozoa</taxon>
        <taxon>Echinoidea</taxon>
        <taxon>Euechinoidea</taxon>
        <taxon>Echinacea</taxon>
        <taxon>Camarodonta</taxon>
        <taxon>Echinidea</taxon>
        <taxon>Strongylocentrotidae</taxon>
        <taxon>Strongylocentrotus</taxon>
    </lineage>
</organism>
<feature type="disulfide bond" evidence="8">
    <location>
        <begin position="2036"/>
        <end position="2051"/>
    </location>
</feature>
<feature type="disulfide bond" evidence="8">
    <location>
        <begin position="1922"/>
        <end position="1937"/>
    </location>
</feature>
<keyword evidence="6" id="KW-0472">Membrane</keyword>
<feature type="disulfide bond" evidence="8">
    <location>
        <begin position="721"/>
        <end position="739"/>
    </location>
</feature>
<evidence type="ECO:0000256" key="4">
    <source>
        <dbReference type="ARBA" id="ARBA00022737"/>
    </source>
</evidence>
<feature type="disulfide bond" evidence="8">
    <location>
        <begin position="2331"/>
        <end position="2346"/>
    </location>
</feature>
<evidence type="ECO:0000256" key="7">
    <source>
        <dbReference type="ARBA" id="ARBA00023157"/>
    </source>
</evidence>
<dbReference type="KEGG" id="spu:755356"/>
<feature type="disulfide bond" evidence="8">
    <location>
        <begin position="250"/>
        <end position="265"/>
    </location>
</feature>
<dbReference type="SMART" id="SM00192">
    <property type="entry name" value="LDLa"/>
    <property type="match status" value="43"/>
</dbReference>
<feature type="disulfide bond" evidence="8">
    <location>
        <begin position="210"/>
        <end position="225"/>
    </location>
</feature>
<name>A0A7M7ND40_STRPU</name>
<dbReference type="CDD" id="cd00112">
    <property type="entry name" value="LDLa"/>
    <property type="match status" value="15"/>
</dbReference>
<reference evidence="9" key="2">
    <citation type="submission" date="2021-01" db="UniProtKB">
        <authorList>
            <consortium name="EnsemblMetazoa"/>
        </authorList>
    </citation>
    <scope>IDENTIFICATION</scope>
</reference>
<dbReference type="Gene3D" id="2.40.128.620">
    <property type="match status" value="2"/>
</dbReference>
<comment type="subcellular location">
    <subcellularLocation>
        <location evidence="2">Endomembrane system</location>
    </subcellularLocation>
    <subcellularLocation>
        <location evidence="1">Membrane</location>
        <topology evidence="1">Single-pass membrane protein</topology>
    </subcellularLocation>
</comment>
<keyword evidence="4" id="KW-0677">Repeat</keyword>
<feature type="disulfide bond" evidence="8">
    <location>
        <begin position="1473"/>
        <end position="1488"/>
    </location>
</feature>
<evidence type="ECO:0000256" key="3">
    <source>
        <dbReference type="ARBA" id="ARBA00022692"/>
    </source>
</evidence>
<dbReference type="RefSeq" id="XP_030833336.1">
    <property type="nucleotide sequence ID" value="XM_030977476.1"/>
</dbReference>
<dbReference type="PROSITE" id="PS50068">
    <property type="entry name" value="LDLRA_2"/>
    <property type="match status" value="37"/>
</dbReference>
<feature type="disulfide bond" evidence="8">
    <location>
        <begin position="428"/>
        <end position="446"/>
    </location>
</feature>
<proteinExistence type="predicted"/>
<dbReference type="Proteomes" id="UP000007110">
    <property type="component" value="Unassembled WGS sequence"/>
</dbReference>
<feature type="disulfide bond" evidence="8">
    <location>
        <begin position="1846"/>
        <end position="1861"/>
    </location>
</feature>
<dbReference type="SUPFAM" id="SSF57424">
    <property type="entry name" value="LDL receptor-like module"/>
    <property type="match status" value="23"/>
</dbReference>
<dbReference type="Gene3D" id="4.10.1220.10">
    <property type="entry name" value="EGF-type module"/>
    <property type="match status" value="2"/>
</dbReference>
<feature type="disulfide bond" evidence="8">
    <location>
        <begin position="1141"/>
        <end position="1156"/>
    </location>
</feature>
<feature type="disulfide bond" evidence="8">
    <location>
        <begin position="1527"/>
        <end position="1539"/>
    </location>
</feature>
<keyword evidence="7 8" id="KW-1015">Disulfide bond</keyword>
<feature type="disulfide bond" evidence="8">
    <location>
        <begin position="1102"/>
        <end position="1117"/>
    </location>
</feature>
<feature type="disulfide bond" evidence="8">
    <location>
        <begin position="406"/>
        <end position="421"/>
    </location>
</feature>
<sequence length="2740" mass="300990">MSCFSYDLFLPNTATCASDEFTCEAEGTCIDNTQLCDFIPDCRVSQADETEDLCKVSSLTVEQVVSLRRNNTWTTPATYPTRDGTVETPLDYILYQLSVTGSSATTSHILINLVFVEFAGNDSSILIGRGHDPVQALYDNDGPLLSVENGIWRNAVLSITTPDNEAYILLRKAPGDNVEINIELSAFQCLPEGAIACKRSAECYLESEACDDIEQCPGGDDEDGCSTPDECHNCTTAWAENTCLPSYWVCDGTQDCLDNSDENECPTCFECESSYKCVKDPEYVCDGVDDCYNGEDELNCTTTPPSNSSCFECESDFGCVVDPDWVCDRVKDCSKGEDEMNCPATIFPCFECESDFACILDPTWVCDGDDDCYNGEDEFNCTVTPPKNSSCFDCASDYCVIDEWVCDGDDDCFNGEDELNCTAKCFECAADYCVFHEWICDGEDDCYNGEDELNCTGTENCPDASFACPEPDSTCIEETLLCDFIPHCRASGSDETEELCMVSQISEDISVPFNEYRWLITPDAYPSRDINTTKDYLLYRASSPPNSHLLIEIIKVVFDGDDSSLTIGTGHDPVQAFYDDGLLLGFSRYFIWNDTVPFRGSTPGNEAYILLERAPGGNVNMSLRLSAFQCAREDDIPCTYSNDCYQESEICDGVVQCELSQEDETDCTSPTPDSCHNCTTAWAEDTCLPTSWVCDGSADCLDESDELDCLTPPTNSPCFDCASLYCVIDEFVCDGADDCFNGEDELNCTSTPLPCFQCDSDWSCVYDSWVCDGVADCYNGEDEAGCNDCGEDEYSCFFDDTTCFNASDVCDGIYDCPSGADEFNCTGCLACSYTSDCLIGLQVCNFYNDCPGGEDETEGLCNHSQFIDNIEIKTGEWQLFSEGYVSERILDDRDTPASNIYDFTHYGFNSDPGTTLYIEIQNLTVSLSGSLVPLVRISFGSGADPTDLNATRAYVDGYGNAASISNSMNFSLTNNTGFLLIAIPKTVIGIFNIIFRVTAIECVGPEVACYGSPHCYDWLDDTCDGEIQCVDSGEDEFGCEVTPPTNSPCFDCASRYCVIDEFVCDGDDDCFNGEDELNCTSTPLPCVQCDSDWSCVYDSWICDGVADCYNGEDEADCNDCGEDEYPCFFDDTTCFNASDVCDGIYDCPSGADEFNCTGCLACSDTSDCLIGLQVCNFYNDCPGGEDETEGLCNHSQFIDNIEIKTGEWQLFSEGYVSERILDDRDTPASNIYDFTHYGFNSDPGTTLYIEIQNLTVSLSGSLVPLVRISFGSGADPTDLNATRAYVDGYGNAASISNSLNFSLTNNTGFLLIAIPKTVIGIFNIIFRVTAIECVSPEVACNGSPHCYNLFDDICDEEIQCLDSQEDEYGCEATPPANSTCYDCESSFPCVEDPEWICDGYSDCYNGEDEMNCTVNCFECQTHPFYGNCIGWDSVCDGEIDCFNGTDEVDCDGTPLPCFQCDSDWPCVPEAWVCDGFGDCYNGVDEAGCNDCGEDEYLCFFDDTTCFNASDVCDGIYDCPSGADEFNCTGCLACSNTSTCLIGLQVCNFYNDCPGGEDETEGLCNHSQFIENVDIQTGEWQLFSEGYVSERILDDRDTPASNIYDFTHYGFNSDPGTTLYIEIQNLTVSLDLSGLLLSLVRISFGSGADPTDINATRGYVDGYGNVGSISESMNFSLTNNTGFLLIAIPKTVAGIFNIIFRVTAIECVGPEVACNGSPHCYDWFYDTCDGEIQCLDSGEDEYGCEATPPGNYSCFECESKYECVYDPYWVCDGKSDCNNGEDEMNCTASCFECQTHPDENNCIDFDWVCDKEIDCFDGSDESDCDVSPLPCISCESAYPCVPVSWVCDRDVDCYNGQDELNCDSGNSSCFFCENSGDCVPWDYVCDGDYDCYDTSDEKNCNTTSDPECFPCYSDRCVQLEWVCDGEADCRDGSDERECDSTGLPCFECATDAYQCVHLDYVCDEGTDCDDGSDEWNCTYCFECPSHPDYNNCLKWDFVCDGEIDCFDGTDELDCDASPLPCVQCDSPWPCVPESWVCDGGADCYNGEDEAGCNDCGEDEYPCFFDDTTCFNASDVCDGIYDCPSGADEFNCTGCFACGNTSTCLSDLQVCNFYNDCPGGEDETEGLCNHSQFIKNVDIQTGEWQLFSEGYVSERIIDDRDTPASNIYDFTHYGFNSDPGTTLYMEIQNLTVSLSGLLVPLVQIYAGSGADPTDRGAARGYIDGYGNAASISDSMNFSLTNNTGFLLIAIPKSVAGIFNIIFRVTAIECVSPDVACNGSPHCYNLFDDICDEEIQCVDSGEDEFGCEATPPANSTCYDCESAFLCVKDPEWICDGWSDCDNGEDEMNCPASCFECQTHPSSDNCIDFDSVCDGKIDCFNGTDELDCDGTPLPCVQCDSDWPCVRESWVCDREEDCYNGEDELNCVPGNSSCFFCENSGDCVSWDYVCDGAYDCYDTSDEQNCNTTSDPECFPCWSYFCVELEYVCDGDLDCRDGSDERDCNSTEPICFQCATDVYQCIDLDYVCDEGTDCDDGSDEWNCTSCELNEFRCNRGGECIGSESVCNLAPECTFAEDEMSCGYDDISTEVWVVAGESYDVNTIELQPVGDNIKAALWHFFAPNSSYVLFFDVSSSYALPDDAEAVFGEGTDFLGSRTASYYRWGSITKFSRHDFFVLSHEAFVSVDVPLTESAPVTLSFSVRAVPAPECTGDSSVCVACYSDFETCDRTLECSQSTEYECPSIPAP</sequence>
<dbReference type="PANTHER" id="PTHR24270:SF61">
    <property type="entry name" value="EGF-LIKE DOMAIN-CONTAINING PROTEIN"/>
    <property type="match status" value="1"/>
</dbReference>
<feature type="disulfide bond" evidence="8">
    <location>
        <begin position="2483"/>
        <end position="2498"/>
    </location>
</feature>
<feature type="disulfide bond" evidence="8">
    <location>
        <begin position="771"/>
        <end position="786"/>
    </location>
</feature>
<accession>A0A7M7ND40</accession>
<dbReference type="GO" id="GO:0012505">
    <property type="term" value="C:endomembrane system"/>
    <property type="evidence" value="ECO:0007669"/>
    <property type="project" value="UniProtKB-SubCell"/>
</dbReference>
<evidence type="ECO:0000313" key="9">
    <source>
        <dbReference type="EnsemblMetazoa" id="XP_030833336"/>
    </source>
</evidence>
<feature type="disulfide bond" evidence="8">
    <location>
        <begin position="327"/>
        <end position="342"/>
    </location>
</feature>
<feature type="disulfide bond" evidence="8">
    <location>
        <begin position="1808"/>
        <end position="1823"/>
    </location>
</feature>
<reference evidence="10" key="1">
    <citation type="submission" date="2015-02" db="EMBL/GenBank/DDBJ databases">
        <title>Genome sequencing for Strongylocentrotus purpuratus.</title>
        <authorList>
            <person name="Murali S."/>
            <person name="Liu Y."/>
            <person name="Vee V."/>
            <person name="English A."/>
            <person name="Wang M."/>
            <person name="Skinner E."/>
            <person name="Han Y."/>
            <person name="Muzny D.M."/>
            <person name="Worley K.C."/>
            <person name="Gibbs R.A."/>
        </authorList>
    </citation>
    <scope>NUCLEOTIDE SEQUENCE</scope>
</reference>
<dbReference type="PROSITE" id="PS01209">
    <property type="entry name" value="LDLRA_1"/>
    <property type="match status" value="13"/>
</dbReference>
<dbReference type="Pfam" id="PF00057">
    <property type="entry name" value="Ldl_recept_a"/>
    <property type="match status" value="7"/>
</dbReference>
<feature type="disulfide bond" evidence="8">
    <location>
        <begin position="394"/>
        <end position="412"/>
    </location>
</feature>
<feature type="disulfide bond" evidence="8">
    <location>
        <begin position="421"/>
        <end position="433"/>
    </location>
</feature>
<feature type="disulfide bond" evidence="8">
    <location>
        <begin position="2445"/>
        <end position="2460"/>
    </location>
</feature>
<dbReference type="InterPro" id="IPR050685">
    <property type="entry name" value="LDLR"/>
</dbReference>
<feature type="disulfide bond" evidence="8">
    <location>
        <begin position="2471"/>
        <end position="2489"/>
    </location>
</feature>
<keyword evidence="3" id="KW-0812">Transmembrane</keyword>
<feature type="disulfide bond" evidence="8">
    <location>
        <begin position="1052"/>
        <end position="1070"/>
    </location>
</feature>
<evidence type="ECO:0000313" key="10">
    <source>
        <dbReference type="Proteomes" id="UP000007110"/>
    </source>
</evidence>
<feature type="disulfide bond" evidence="8">
    <location>
        <begin position="1910"/>
        <end position="1928"/>
    </location>
</feature>
<keyword evidence="10" id="KW-1185">Reference proteome</keyword>
<dbReference type="InterPro" id="IPR036055">
    <property type="entry name" value="LDL_receptor-like_sf"/>
</dbReference>
<comment type="caution">
    <text evidence="8">Lacks conserved residue(s) required for the propagation of feature annotation.</text>
</comment>
<feature type="disulfide bond" evidence="8">
    <location>
        <begin position="2522"/>
        <end position="2537"/>
    </location>
</feature>
<dbReference type="OrthoDB" id="9988974at2759"/>
<dbReference type="Gene3D" id="4.10.400.10">
    <property type="entry name" value="Low-density Lipoprotein Receptor"/>
    <property type="match status" value="29"/>
</dbReference>
<feature type="disulfide bond" evidence="8">
    <location>
        <begin position="2369"/>
        <end position="2384"/>
    </location>
</feature>
<dbReference type="PANTHER" id="PTHR24270">
    <property type="entry name" value="LOW-DENSITY LIPOPROTEIN RECEPTOR-RELATED"/>
    <property type="match status" value="1"/>
</dbReference>
<dbReference type="GO" id="GO:0016192">
    <property type="term" value="P:vesicle-mediated transport"/>
    <property type="evidence" value="ECO:0007669"/>
    <property type="project" value="UniProtKB-ARBA"/>
</dbReference>
<feature type="disulfide bond" evidence="8">
    <location>
        <begin position="2075"/>
        <end position="2090"/>
    </location>
</feature>
<feature type="disulfide bond" evidence="8">
    <location>
        <begin position="1961"/>
        <end position="1976"/>
    </location>
</feature>
<feature type="disulfide bond" evidence="8">
    <location>
        <begin position="2090"/>
        <end position="2102"/>
    </location>
</feature>
<protein>
    <submittedName>
        <fullName evidence="9">Uncharacterized protein</fullName>
    </submittedName>
</protein>
<feature type="disulfide bond" evidence="8">
    <location>
        <begin position="1435"/>
        <end position="1450"/>
    </location>
</feature>
<evidence type="ECO:0000256" key="8">
    <source>
        <dbReference type="PROSITE-ProRule" id="PRU00124"/>
    </source>
</evidence>
<feature type="disulfide bond" evidence="8">
    <location>
        <begin position="1884"/>
        <end position="1899"/>
    </location>
</feature>
<feature type="disulfide bond" evidence="8">
    <location>
        <begin position="810"/>
        <end position="825"/>
    </location>
</feature>
<evidence type="ECO:0000256" key="5">
    <source>
        <dbReference type="ARBA" id="ARBA00022989"/>
    </source>
</evidence>
<dbReference type="EnsemblMetazoa" id="XM_030977476">
    <property type="protein sequence ID" value="XP_030833336"/>
    <property type="gene ID" value="LOC755356"/>
</dbReference>
<dbReference type="InParanoid" id="A0A7M7ND40"/>